<dbReference type="Pfam" id="PF00873">
    <property type="entry name" value="ACR_tran"/>
    <property type="match status" value="1"/>
</dbReference>
<dbReference type="PANTHER" id="PTHR32063:SF33">
    <property type="entry name" value="RND SUPERFAMILY EFFLUX PUMP PERMEASE COMPONENT"/>
    <property type="match status" value="1"/>
</dbReference>
<dbReference type="InterPro" id="IPR027463">
    <property type="entry name" value="AcrB_DN_DC_subdom"/>
</dbReference>
<protein>
    <recommendedName>
        <fullName evidence="3">Acriflavin resistance protein</fullName>
    </recommendedName>
</protein>
<evidence type="ECO:0000256" key="1">
    <source>
        <dbReference type="SAM" id="Phobius"/>
    </source>
</evidence>
<feature type="transmembrane region" description="Helical" evidence="1">
    <location>
        <begin position="277"/>
        <end position="296"/>
    </location>
</feature>
<dbReference type="GO" id="GO:0042910">
    <property type="term" value="F:xenobiotic transmembrane transporter activity"/>
    <property type="evidence" value="ECO:0007669"/>
    <property type="project" value="TreeGrafter"/>
</dbReference>
<keyword evidence="1" id="KW-0472">Membrane</keyword>
<dbReference type="AlphaFoldDB" id="A0A0F9D4M8"/>
<dbReference type="EMBL" id="LAZR01041139">
    <property type="protein sequence ID" value="KKL12741.1"/>
    <property type="molecule type" value="Genomic_DNA"/>
</dbReference>
<sequence length="426" mass="47305">MREVAERIRDDLIDTGGITLVNLMGVRDYEISVEVSEENLRRYGISFEQVAKAIRTGSIDLPGGTIKTSHGEILIRSKGQLYTGREFEEIPLITLQDGTSVRLKEVTTVNDGFEDVEIKTQFNGKPAALVSVFKTGDEDTIAITKAVRKYVKEKQRELPAGIVLEPWADFSRMISDRLDMLVRNGLQGLVLVMLVLWLFLGLRMSFWVAMGIPVSLMGTILVLHLTGMSLNMMSMFALIMAIGLIVDDAIVVGENVYAHVQDGLEPSAAAVRGTHAVLLPVVGAVTTTWIAFGPLAMMPGVMGRFIKILPYCVAIALAFSLLECLLILPPHLAHTLLRRQKLRERPAGRVRRWAERVRRRIDSAISRLINVYFAGVYRKITRYRYVTAAVLVAILITVIGAIRTGWVSFTIFPKLDSDSLRAKVGL</sequence>
<dbReference type="PANTHER" id="PTHR32063">
    <property type="match status" value="1"/>
</dbReference>
<dbReference type="Gene3D" id="3.30.2090.10">
    <property type="entry name" value="Multidrug efflux transporter AcrB TolC docking domain, DN and DC subdomains"/>
    <property type="match status" value="1"/>
</dbReference>
<feature type="transmembrane region" description="Helical" evidence="1">
    <location>
        <begin position="206"/>
        <end position="223"/>
    </location>
</feature>
<dbReference type="SUPFAM" id="SSF82866">
    <property type="entry name" value="Multidrug efflux transporter AcrB transmembrane domain"/>
    <property type="match status" value="1"/>
</dbReference>
<gene>
    <name evidence="2" type="ORF">LCGC14_2532730</name>
</gene>
<feature type="transmembrane region" description="Helical" evidence="1">
    <location>
        <begin position="308"/>
        <end position="328"/>
    </location>
</feature>
<dbReference type="Gene3D" id="1.20.1640.10">
    <property type="entry name" value="Multidrug efflux transporter AcrB transmembrane domain"/>
    <property type="match status" value="1"/>
</dbReference>
<dbReference type="SUPFAM" id="SSF82714">
    <property type="entry name" value="Multidrug efflux transporter AcrB TolC docking domain, DN and DC subdomains"/>
    <property type="match status" value="1"/>
</dbReference>
<reference evidence="2" key="1">
    <citation type="journal article" date="2015" name="Nature">
        <title>Complex archaea that bridge the gap between prokaryotes and eukaryotes.</title>
        <authorList>
            <person name="Spang A."/>
            <person name="Saw J.H."/>
            <person name="Jorgensen S.L."/>
            <person name="Zaremba-Niedzwiedzka K."/>
            <person name="Martijn J."/>
            <person name="Lind A.E."/>
            <person name="van Eijk R."/>
            <person name="Schleper C."/>
            <person name="Guy L."/>
            <person name="Ettema T.J."/>
        </authorList>
    </citation>
    <scope>NUCLEOTIDE SEQUENCE</scope>
</reference>
<dbReference type="InterPro" id="IPR001036">
    <property type="entry name" value="Acrflvin-R"/>
</dbReference>
<evidence type="ECO:0000313" key="2">
    <source>
        <dbReference type="EMBL" id="KKL12741.1"/>
    </source>
</evidence>
<organism evidence="2">
    <name type="scientific">marine sediment metagenome</name>
    <dbReference type="NCBI Taxonomy" id="412755"/>
    <lineage>
        <taxon>unclassified sequences</taxon>
        <taxon>metagenomes</taxon>
        <taxon>ecological metagenomes</taxon>
    </lineage>
</organism>
<accession>A0A0F9D4M8</accession>
<keyword evidence="1" id="KW-1133">Transmembrane helix</keyword>
<feature type="transmembrane region" description="Helical" evidence="1">
    <location>
        <begin position="385"/>
        <end position="412"/>
    </location>
</feature>
<evidence type="ECO:0008006" key="3">
    <source>
        <dbReference type="Google" id="ProtNLM"/>
    </source>
</evidence>
<dbReference type="GO" id="GO:0005886">
    <property type="term" value="C:plasma membrane"/>
    <property type="evidence" value="ECO:0007669"/>
    <property type="project" value="TreeGrafter"/>
</dbReference>
<feature type="non-terminal residue" evidence="2">
    <location>
        <position position="426"/>
    </location>
</feature>
<dbReference type="PRINTS" id="PR00702">
    <property type="entry name" value="ACRIFLAVINRP"/>
</dbReference>
<proteinExistence type="predicted"/>
<keyword evidence="1" id="KW-0812">Transmembrane</keyword>
<feature type="transmembrane region" description="Helical" evidence="1">
    <location>
        <begin position="181"/>
        <end position="200"/>
    </location>
</feature>
<comment type="caution">
    <text evidence="2">The sequence shown here is derived from an EMBL/GenBank/DDBJ whole genome shotgun (WGS) entry which is preliminary data.</text>
</comment>
<name>A0A0F9D4M8_9ZZZZ</name>